<dbReference type="EnsemblMetazoa" id="XM_012201363.1">
    <property type="protein sequence ID" value="XP_012056753.1"/>
    <property type="gene ID" value="LOC105619845"/>
</dbReference>
<dbReference type="InterPro" id="IPR029045">
    <property type="entry name" value="ClpP/crotonase-like_dom_sf"/>
</dbReference>
<accession>A0A158NGU5</accession>
<evidence type="ECO:0000256" key="1">
    <source>
        <dbReference type="SAM" id="MobiDB-lite"/>
    </source>
</evidence>
<feature type="region of interest" description="Disordered" evidence="1">
    <location>
        <begin position="827"/>
        <end position="849"/>
    </location>
</feature>
<feature type="region of interest" description="Disordered" evidence="1">
    <location>
        <begin position="146"/>
        <end position="207"/>
    </location>
</feature>
<feature type="region of interest" description="Disordered" evidence="1">
    <location>
        <begin position="712"/>
        <end position="733"/>
    </location>
</feature>
<feature type="compositionally biased region" description="Basic and acidic residues" evidence="1">
    <location>
        <begin position="184"/>
        <end position="198"/>
    </location>
</feature>
<gene>
    <name evidence="2" type="primary">105619845</name>
</gene>
<dbReference type="Proteomes" id="UP000005205">
    <property type="component" value="Unassembled WGS sequence"/>
</dbReference>
<reference evidence="2" key="2">
    <citation type="submission" date="2016-04" db="UniProtKB">
        <authorList>
            <consortium name="EnsemblMetazoa"/>
        </authorList>
    </citation>
    <scope>IDENTIFICATION</scope>
</reference>
<feature type="compositionally biased region" description="Polar residues" evidence="1">
    <location>
        <begin position="555"/>
        <end position="576"/>
    </location>
</feature>
<feature type="compositionally biased region" description="Low complexity" evidence="1">
    <location>
        <begin position="960"/>
        <end position="974"/>
    </location>
</feature>
<dbReference type="InParanoid" id="A0A158NGU5"/>
<organism evidence="2 3">
    <name type="scientific">Atta cephalotes</name>
    <name type="common">Leafcutter ant</name>
    <dbReference type="NCBI Taxonomy" id="12957"/>
    <lineage>
        <taxon>Eukaryota</taxon>
        <taxon>Metazoa</taxon>
        <taxon>Ecdysozoa</taxon>
        <taxon>Arthropoda</taxon>
        <taxon>Hexapoda</taxon>
        <taxon>Insecta</taxon>
        <taxon>Pterygota</taxon>
        <taxon>Neoptera</taxon>
        <taxon>Endopterygota</taxon>
        <taxon>Hymenoptera</taxon>
        <taxon>Apocrita</taxon>
        <taxon>Aculeata</taxon>
        <taxon>Formicoidea</taxon>
        <taxon>Formicidae</taxon>
        <taxon>Myrmicinae</taxon>
        <taxon>Atta</taxon>
    </lineage>
</organism>
<dbReference type="KEGG" id="acep:105619845"/>
<dbReference type="InterPro" id="IPR001753">
    <property type="entry name" value="Enoyl-CoA_hydra/iso"/>
</dbReference>
<feature type="compositionally biased region" description="Polar residues" evidence="1">
    <location>
        <begin position="512"/>
        <end position="521"/>
    </location>
</feature>
<protein>
    <submittedName>
        <fullName evidence="2">Uncharacterized protein</fullName>
    </submittedName>
</protein>
<feature type="compositionally biased region" description="Low complexity" evidence="1">
    <location>
        <begin position="1125"/>
        <end position="1139"/>
    </location>
</feature>
<dbReference type="STRING" id="12957.A0A158NGU5"/>
<dbReference type="PANTHER" id="PTHR43684">
    <property type="match status" value="1"/>
</dbReference>
<proteinExistence type="predicted"/>
<feature type="region of interest" description="Disordered" evidence="1">
    <location>
        <begin position="512"/>
        <end position="582"/>
    </location>
</feature>
<feature type="compositionally biased region" description="Polar residues" evidence="1">
    <location>
        <begin position="912"/>
        <end position="921"/>
    </location>
</feature>
<feature type="region of interest" description="Disordered" evidence="1">
    <location>
        <begin position="1123"/>
        <end position="1179"/>
    </location>
</feature>
<evidence type="ECO:0000313" key="3">
    <source>
        <dbReference type="Proteomes" id="UP000005205"/>
    </source>
</evidence>
<feature type="compositionally biased region" description="Basic residues" evidence="1">
    <location>
        <begin position="935"/>
        <end position="948"/>
    </location>
</feature>
<dbReference type="InterPro" id="IPR014748">
    <property type="entry name" value="Enoyl-CoA_hydra_C"/>
</dbReference>
<dbReference type="PANTHER" id="PTHR43684:SF11">
    <property type="entry name" value="CHROMO DOMAIN-CONTAINING PROTEIN"/>
    <property type="match status" value="1"/>
</dbReference>
<dbReference type="OrthoDB" id="6357915at2759"/>
<dbReference type="EMBL" id="ADTU01015225">
    <property type="status" value="NOT_ANNOTATED_CDS"/>
    <property type="molecule type" value="Genomic_DNA"/>
</dbReference>
<feature type="compositionally biased region" description="Basic and acidic residues" evidence="1">
    <location>
        <begin position="838"/>
        <end position="848"/>
    </location>
</feature>
<dbReference type="Gene3D" id="1.10.12.10">
    <property type="entry name" value="Lyase 2-enoyl-coa Hydratase, Chain A, domain 2"/>
    <property type="match status" value="1"/>
</dbReference>
<dbReference type="Pfam" id="PF00378">
    <property type="entry name" value="ECH_1"/>
    <property type="match status" value="1"/>
</dbReference>
<dbReference type="CDD" id="cd06558">
    <property type="entry name" value="crotonase-like"/>
    <property type="match status" value="1"/>
</dbReference>
<feature type="compositionally biased region" description="Low complexity" evidence="1">
    <location>
        <begin position="645"/>
        <end position="664"/>
    </location>
</feature>
<reference evidence="3" key="1">
    <citation type="journal article" date="2011" name="PLoS Genet.">
        <title>The genome sequence of the leaf-cutter ant Atta cephalotes reveals insights into its obligate symbiotic lifestyle.</title>
        <authorList>
            <person name="Suen G."/>
            <person name="Teiling C."/>
            <person name="Li L."/>
            <person name="Holt C."/>
            <person name="Abouheif E."/>
            <person name="Bornberg-Bauer E."/>
            <person name="Bouffard P."/>
            <person name="Caldera E.J."/>
            <person name="Cash E."/>
            <person name="Cavanaugh A."/>
            <person name="Denas O."/>
            <person name="Elhaik E."/>
            <person name="Fave M.J."/>
            <person name="Gadau J."/>
            <person name="Gibson J.D."/>
            <person name="Graur D."/>
            <person name="Grubbs K.J."/>
            <person name="Hagen D.E."/>
            <person name="Harkins T.T."/>
            <person name="Helmkampf M."/>
            <person name="Hu H."/>
            <person name="Johnson B.R."/>
            <person name="Kim J."/>
            <person name="Marsh S.E."/>
            <person name="Moeller J.A."/>
            <person name="Munoz-Torres M.C."/>
            <person name="Murphy M.C."/>
            <person name="Naughton M.C."/>
            <person name="Nigam S."/>
            <person name="Overson R."/>
            <person name="Rajakumar R."/>
            <person name="Reese J.T."/>
            <person name="Scott J.J."/>
            <person name="Smith C.R."/>
            <person name="Tao S."/>
            <person name="Tsutsui N.D."/>
            <person name="Viljakainen L."/>
            <person name="Wissler L."/>
            <person name="Yandell M.D."/>
            <person name="Zimmer F."/>
            <person name="Taylor J."/>
            <person name="Slater S.C."/>
            <person name="Clifton S.W."/>
            <person name="Warren W.C."/>
            <person name="Elsik C.G."/>
            <person name="Smith C.D."/>
            <person name="Weinstock G.M."/>
            <person name="Gerardo N.M."/>
            <person name="Currie C.R."/>
        </authorList>
    </citation>
    <scope>NUCLEOTIDE SEQUENCE [LARGE SCALE GENOMIC DNA]</scope>
</reference>
<dbReference type="Gene3D" id="3.90.226.10">
    <property type="entry name" value="2-enoyl-CoA Hydratase, Chain A, domain 1"/>
    <property type="match status" value="1"/>
</dbReference>
<feature type="compositionally biased region" description="Polar residues" evidence="1">
    <location>
        <begin position="716"/>
        <end position="729"/>
    </location>
</feature>
<dbReference type="SUPFAM" id="SSF52096">
    <property type="entry name" value="ClpP/crotonase"/>
    <property type="match status" value="1"/>
</dbReference>
<evidence type="ECO:0000313" key="2">
    <source>
        <dbReference type="EnsemblMetazoa" id="XP_012056753.1"/>
    </source>
</evidence>
<feature type="compositionally biased region" description="Basic and acidic residues" evidence="1">
    <location>
        <begin position="146"/>
        <end position="167"/>
    </location>
</feature>
<dbReference type="InterPro" id="IPR051053">
    <property type="entry name" value="ECH/Chromodomain_protein"/>
</dbReference>
<feature type="region of interest" description="Disordered" evidence="1">
    <location>
        <begin position="644"/>
        <end position="668"/>
    </location>
</feature>
<sequence>MEQSDSSVLTVHEIQTDNAQVAQITEQDIKVTAESGQDFSKVCKLPSESILTVDNIDIHTVKSEDYIETSCSEISKEIAKEIDNTNNQVESESTEPNTEIYKVQEEIQVYNLKDKVNLNHESQHLSNEEDQSLNVITESKIIKEDEGATKITEETEAKETTETKEATDSLENDCSIIEDANQSDSRDKQDAAPDESRLSKHGGQSHDICESVEETIKEMHDNNSNQNNSATNELTKLVQEETEVVVVVETVPVATDATADNFIVTLEEKDANKECNQENVTLQEKQIVESDHGNNEIDLIHYSQENDDTIIEVTEVIDAPLDEQFKQSNMDYIDSNKCDTKSIKLIDGKIAIDESVSDENDENIKIKTTDNKTLINSGKEDKEDITIIIDEKIIITEVESTDLPQIENTHKNTVQEITEHKQDDTSVDKISAVDSSTKKRSFIQDIFDDWGVENTDEDTQSSSKVQDSVEIELKSLMDEAKTDQTVSSESVTFQEKVSSADKEYDETHNIVSTIEKSTTKQPTEETENQKKNKAINKDAMSLNKDETNSPVPPVNKSSRSMDTHPVNASSHDTTVPKSRARHLTSQIASPAEVTEVLKERFREKQKSVETSRGPDIFFVKKLTQRLSSKLGGSTVNPIPKLIPLPQQTASSTPPPSSVVMSSASENCDKKEVENTTMEAGKDSNSDNKELLAILEGDIDPDWSILKPPVLTEESKTASNTMEHSEQSNPPKLDPLVERELALKQLLELPISPSKKIPPRKKKTFRAASGKASKDATTVAKGSLAVQRKEANIDLASENTQPNAKSVDIDLNLLSHEKNQEQINMRIEESRSGRKRKPTEKAREHEQNTIKRQKVYRGKVSINKKQMEEKSVSNDSSTIENHVATSDSTNIAVNNEKIVTKEVAGKQSENKIDSVSNKIVDSSSKRSKPGLAKKGPITKKKMVVKKLLRQKVPTDKKSVQLKTKLTPSPKKTSPKAVSKSLKRTPEGPSSDVKPKKKNINEIDRLLQDEGVVNLLYDVEQPDRKRLVPITKSRAKVMDLQKVQRELKIRKKLVRNAVLRLRTSTTADVTKVSPRSKRTTIHAADVQDKKVEQISSPKTSASPTEFILPAKIRNAADASIIVRRHSSSSFSSASGSPRVSVDAPEKSTEAVKSEDGTIHSLRSAKKRRNSQDEKINNTKKKKKIIQKSDTDVTVTSTISTATTTVVSNTIANNMEEKVNVVRPGKKSEIKKMDKIGKQQENIPAVEDNVSSKVTTRSSNGAVPGKVTAKSKKLMRSKVTFARANELDNNAEDSLKNEDELSACLAEAATALSVVNARNGATTRKSKGKVNTNTIKTLDVDSNKMKTEVQSQFSNKEINVRRHGNLVQLILTPSSSTKIRNALSLQVMQEFKEALSILKRDDECRVVLLTSTGTSFCEGLDLSTLLHSNKDERRSVAQELAHAVKDFIKSLATFNKPIVAGVQGAAIGLGVTMLPLFDLVIASDKATFCTPYGKLGQIAEGAAVFTLSHILGSAITSELLLGGRTLTASEALRAGLVTRVLWPDRFQVELLPSLRAMSDQSSQSMEATKALLRHSLRKKLDAALESETYLLIQHWCSIECQTAIKAYVDGKIE</sequence>
<feature type="region of interest" description="Disordered" evidence="1">
    <location>
        <begin position="901"/>
        <end position="995"/>
    </location>
</feature>
<feature type="compositionally biased region" description="Basic and acidic residues" evidence="1">
    <location>
        <begin position="1141"/>
        <end position="1155"/>
    </location>
</feature>
<feature type="compositionally biased region" description="Basic and acidic residues" evidence="1">
    <location>
        <begin position="901"/>
        <end position="911"/>
    </location>
</feature>
<keyword evidence="3" id="KW-1185">Reference proteome</keyword>
<name>A0A158NGU5_ATTCE</name>
<dbReference type="eggNOG" id="KOG0016">
    <property type="taxonomic scope" value="Eukaryota"/>
</dbReference>
<feature type="region of interest" description="Disordered" evidence="1">
    <location>
        <begin position="751"/>
        <end position="776"/>
    </location>
</feature>